<dbReference type="InterPro" id="IPR000620">
    <property type="entry name" value="EamA_dom"/>
</dbReference>
<feature type="transmembrane region" description="Helical" evidence="5">
    <location>
        <begin position="108"/>
        <end position="127"/>
    </location>
</feature>
<dbReference type="PANTHER" id="PTHR22911">
    <property type="entry name" value="ACYL-MALONYL CONDENSING ENZYME-RELATED"/>
    <property type="match status" value="1"/>
</dbReference>
<evidence type="ECO:0000256" key="5">
    <source>
        <dbReference type="SAM" id="Phobius"/>
    </source>
</evidence>
<feature type="transmembrane region" description="Helical" evidence="5">
    <location>
        <begin position="134"/>
        <end position="150"/>
    </location>
</feature>
<feature type="transmembrane region" description="Helical" evidence="5">
    <location>
        <begin position="277"/>
        <end position="297"/>
    </location>
</feature>
<reference key="1">
    <citation type="journal article" date="2011" name="Mol. Biol. Evol.">
        <title>Unity in variety -- the pan-genome of the Chlamydiae.</title>
        <authorList>
            <person name="Collingro A."/>
            <person name="Tischler P."/>
            <person name="Weinmaier T."/>
            <person name="Penz T."/>
            <person name="Heinz E."/>
            <person name="Brunham R.C."/>
            <person name="Read T.D."/>
            <person name="Bavoil P.M."/>
            <person name="Sachse K."/>
            <person name="Kahane S."/>
            <person name="Friedman M.G."/>
            <person name="Rattei T."/>
            <person name="Myers G.S.A."/>
            <person name="Horn M."/>
        </authorList>
    </citation>
    <scope>NUCLEOTIDE SEQUENCE</scope>
    <source>
        <strain>Z</strain>
    </source>
</reference>
<name>F8L7T6_SIMNZ</name>
<feature type="domain" description="EamA" evidence="6">
    <location>
        <begin position="14"/>
        <end position="150"/>
    </location>
</feature>
<accession>F8L7T6</accession>
<organism evidence="7 8">
    <name type="scientific">Simkania negevensis (strain ATCC VR-1471 / DSM 27360 / Z)</name>
    <dbReference type="NCBI Taxonomy" id="331113"/>
    <lineage>
        <taxon>Bacteria</taxon>
        <taxon>Pseudomonadati</taxon>
        <taxon>Chlamydiota</taxon>
        <taxon>Chlamydiia</taxon>
        <taxon>Parachlamydiales</taxon>
        <taxon>Simkaniaceae</taxon>
        <taxon>Simkania</taxon>
    </lineage>
</organism>
<feature type="transmembrane region" description="Helical" evidence="5">
    <location>
        <begin position="220"/>
        <end position="242"/>
    </location>
</feature>
<proteinExistence type="predicted"/>
<dbReference type="EMBL" id="FR872582">
    <property type="protein sequence ID" value="CCB88835.1"/>
    <property type="molecule type" value="Genomic_DNA"/>
</dbReference>
<dbReference type="AlphaFoldDB" id="F8L7T6"/>
<protein>
    <recommendedName>
        <fullName evidence="6">EamA domain-containing protein</fullName>
    </recommendedName>
</protein>
<evidence type="ECO:0000313" key="8">
    <source>
        <dbReference type="Proteomes" id="UP000000496"/>
    </source>
</evidence>
<reference evidence="7 8" key="2">
    <citation type="journal article" date="2011" name="Mol. Biol. Evol.">
        <title>Unity in variety--the pan-genome of the Chlamydiae.</title>
        <authorList>
            <person name="Collingro A."/>
            <person name="Tischler P."/>
            <person name="Weinmaier T."/>
            <person name="Penz T."/>
            <person name="Heinz E."/>
            <person name="Brunham R.C."/>
            <person name="Read T.D."/>
            <person name="Bavoil P.M."/>
            <person name="Sachse K."/>
            <person name="Kahane S."/>
            <person name="Friedman M.G."/>
            <person name="Rattei T."/>
            <person name="Myers G.S."/>
            <person name="Horn M."/>
        </authorList>
    </citation>
    <scope>NUCLEOTIDE SEQUENCE [LARGE SCALE GENOMIC DNA]</scope>
    <source>
        <strain evidence="8">ATCC VR-1471 / Z</strain>
    </source>
</reference>
<feature type="transmembrane region" description="Helical" evidence="5">
    <location>
        <begin position="156"/>
        <end position="181"/>
    </location>
</feature>
<sequence length="309" mass="34606">MIQHLERPHHKFKLAVSLIILADFLCAMQAIFVKMASPYFSANTLVFGRCLVNLLMLYGWVLITTGGKGFKTLYRIKEWKYHLVRSIAGTGAVYCLYYGLALMPIGPATLLFFTFPIFIPIVTRIWLRVALIHRLWWGIGISFLGIVFVLRPGAGLFSAAALIPLLGAICGSIATVSIRVLHRYGESTDAIMAYYFTMGVVVSGLILLFTRDFLTETFTFANTSLIVLAGIFAAFFQTVFTLSTKFASTRFLSPFIYGIFIFSAVAEYFFWGKIPKMGTFFGFALIAIGTILMIILYPKDDVKFVSKKK</sequence>
<keyword evidence="4 5" id="KW-0472">Membrane</keyword>
<feature type="transmembrane region" description="Helical" evidence="5">
    <location>
        <begin position="83"/>
        <end position="102"/>
    </location>
</feature>
<keyword evidence="2 5" id="KW-0812">Transmembrane</keyword>
<dbReference type="PANTHER" id="PTHR22911:SF6">
    <property type="entry name" value="SOLUTE CARRIER FAMILY 35 MEMBER G1"/>
    <property type="match status" value="1"/>
</dbReference>
<evidence type="ECO:0000256" key="2">
    <source>
        <dbReference type="ARBA" id="ARBA00022692"/>
    </source>
</evidence>
<feature type="transmembrane region" description="Helical" evidence="5">
    <location>
        <begin position="44"/>
        <end position="63"/>
    </location>
</feature>
<dbReference type="GO" id="GO:0016020">
    <property type="term" value="C:membrane"/>
    <property type="evidence" value="ECO:0007669"/>
    <property type="project" value="UniProtKB-SubCell"/>
</dbReference>
<gene>
    <name evidence="7" type="ordered locus">SNE_A09580</name>
</gene>
<dbReference type="Proteomes" id="UP000000496">
    <property type="component" value="Chromosome gsn.131"/>
</dbReference>
<keyword evidence="3 5" id="KW-1133">Transmembrane helix</keyword>
<evidence type="ECO:0000313" key="7">
    <source>
        <dbReference type="EMBL" id="CCB88835.1"/>
    </source>
</evidence>
<dbReference type="OrthoDB" id="597549at2"/>
<dbReference type="eggNOG" id="COG0697">
    <property type="taxonomic scope" value="Bacteria"/>
</dbReference>
<evidence type="ECO:0000256" key="4">
    <source>
        <dbReference type="ARBA" id="ARBA00023136"/>
    </source>
</evidence>
<feature type="transmembrane region" description="Helical" evidence="5">
    <location>
        <begin position="12"/>
        <end position="32"/>
    </location>
</feature>
<evidence type="ECO:0000256" key="3">
    <source>
        <dbReference type="ARBA" id="ARBA00022989"/>
    </source>
</evidence>
<dbReference type="KEGG" id="sng:SNE_A09580"/>
<feature type="transmembrane region" description="Helical" evidence="5">
    <location>
        <begin position="193"/>
        <end position="214"/>
    </location>
</feature>
<dbReference type="InterPro" id="IPR037185">
    <property type="entry name" value="EmrE-like"/>
</dbReference>
<evidence type="ECO:0000259" key="6">
    <source>
        <dbReference type="Pfam" id="PF00892"/>
    </source>
</evidence>
<dbReference type="STRING" id="331113.SNE_A09580"/>
<dbReference type="RefSeq" id="WP_013943302.1">
    <property type="nucleotide sequence ID" value="NC_015713.1"/>
</dbReference>
<feature type="transmembrane region" description="Helical" evidence="5">
    <location>
        <begin position="254"/>
        <end position="271"/>
    </location>
</feature>
<evidence type="ECO:0000256" key="1">
    <source>
        <dbReference type="ARBA" id="ARBA00004141"/>
    </source>
</evidence>
<dbReference type="SUPFAM" id="SSF103481">
    <property type="entry name" value="Multidrug resistance efflux transporter EmrE"/>
    <property type="match status" value="2"/>
</dbReference>
<dbReference type="HOGENOM" id="CLU_032828_0_2_0"/>
<dbReference type="Pfam" id="PF00892">
    <property type="entry name" value="EamA"/>
    <property type="match status" value="1"/>
</dbReference>
<comment type="subcellular location">
    <subcellularLocation>
        <location evidence="1">Membrane</location>
        <topology evidence="1">Multi-pass membrane protein</topology>
    </subcellularLocation>
</comment>
<keyword evidence="8" id="KW-1185">Reference proteome</keyword>